<name>A0A382I0S6_9ZZZZ</name>
<accession>A0A382I0S6</accession>
<sequence length="26" mass="2948">MTFSLVSVAVAQESYILNYDNVEVKK</sequence>
<evidence type="ECO:0000313" key="1">
    <source>
        <dbReference type="EMBL" id="SVB92929.1"/>
    </source>
</evidence>
<protein>
    <submittedName>
        <fullName evidence="1">Uncharacterized protein</fullName>
    </submittedName>
</protein>
<dbReference type="EMBL" id="UINC01064350">
    <property type="protein sequence ID" value="SVB92929.1"/>
    <property type="molecule type" value="Genomic_DNA"/>
</dbReference>
<dbReference type="AlphaFoldDB" id="A0A382I0S6"/>
<organism evidence="1">
    <name type="scientific">marine metagenome</name>
    <dbReference type="NCBI Taxonomy" id="408172"/>
    <lineage>
        <taxon>unclassified sequences</taxon>
        <taxon>metagenomes</taxon>
        <taxon>ecological metagenomes</taxon>
    </lineage>
</organism>
<gene>
    <name evidence="1" type="ORF">METZ01_LOCUS245783</name>
</gene>
<reference evidence="1" key="1">
    <citation type="submission" date="2018-05" db="EMBL/GenBank/DDBJ databases">
        <authorList>
            <person name="Lanie J.A."/>
            <person name="Ng W.-L."/>
            <person name="Kazmierczak K.M."/>
            <person name="Andrzejewski T.M."/>
            <person name="Davidsen T.M."/>
            <person name="Wayne K.J."/>
            <person name="Tettelin H."/>
            <person name="Glass J.I."/>
            <person name="Rusch D."/>
            <person name="Podicherti R."/>
            <person name="Tsui H.-C.T."/>
            <person name="Winkler M.E."/>
        </authorList>
    </citation>
    <scope>NUCLEOTIDE SEQUENCE</scope>
</reference>
<feature type="non-terminal residue" evidence="1">
    <location>
        <position position="26"/>
    </location>
</feature>
<proteinExistence type="predicted"/>